<organism evidence="1 2">
    <name type="scientific">Paraburkholderia xenovorans (strain LB400)</name>
    <dbReference type="NCBI Taxonomy" id="266265"/>
    <lineage>
        <taxon>Bacteria</taxon>
        <taxon>Pseudomonadati</taxon>
        <taxon>Pseudomonadota</taxon>
        <taxon>Betaproteobacteria</taxon>
        <taxon>Burkholderiales</taxon>
        <taxon>Burkholderiaceae</taxon>
        <taxon>Paraburkholderia</taxon>
    </lineage>
</organism>
<proteinExistence type="predicted"/>
<protein>
    <submittedName>
        <fullName evidence="1">Uncharacterized protein</fullName>
    </submittedName>
</protein>
<dbReference type="eggNOG" id="ENOG5030MY3">
    <property type="taxonomic scope" value="Bacteria"/>
</dbReference>
<accession>Q13JI6</accession>
<dbReference type="OrthoDB" id="9034053at2"/>
<dbReference type="KEGG" id="bxe:Bxe_B0190"/>
<reference evidence="1 2" key="1">
    <citation type="journal article" date="2006" name="Proc. Natl. Acad. Sci. U.S.A.">
        <title>Burkholderia xenovorans LB400 harbors a multi-replicon, 9.73-Mbp genome shaped for versatility.</title>
        <authorList>
            <person name="Chain P.S."/>
            <person name="Denef V.J."/>
            <person name="Konstantinidis K.T."/>
            <person name="Vergez L.M."/>
            <person name="Agullo L."/>
            <person name="Reyes V.L."/>
            <person name="Hauser L."/>
            <person name="Cordova M."/>
            <person name="Gomez L."/>
            <person name="Gonzalez M."/>
            <person name="Land M."/>
            <person name="Lao V."/>
            <person name="Larimer F."/>
            <person name="LiPuma J.J."/>
            <person name="Mahenthiralingam E."/>
            <person name="Malfatti S.A."/>
            <person name="Marx C.J."/>
            <person name="Parnell J.J."/>
            <person name="Ramette A."/>
            <person name="Richardson P."/>
            <person name="Seeger M."/>
            <person name="Smith D."/>
            <person name="Spilker T."/>
            <person name="Sul W.J."/>
            <person name="Tsoi T.V."/>
            <person name="Ulrich L.E."/>
            <person name="Zhulin I.B."/>
            <person name="Tiedje J.M."/>
        </authorList>
    </citation>
    <scope>NUCLEOTIDE SEQUENCE [LARGE SCALE GENOMIC DNA]</scope>
    <source>
        <strain evidence="1 2">LB400</strain>
    </source>
</reference>
<sequence>MHCRILELIRMTNETPDYGWSEVGNAILLKKVFGYWPAFHDAYLLSIHTKQRRCGVAIIDITIELRHWGQDDPDWTVRGSDCVITLTFFDVKIVGIPMATFFEDNSIDEIHYARTDDDLLLFELDPNTGSGIFLACVSAEISRIEPYQPGVASTTT</sequence>
<keyword evidence="2" id="KW-1185">Reference proteome</keyword>
<gene>
    <name evidence="1" type="ORF">Bxe_B0190</name>
</gene>
<evidence type="ECO:0000313" key="2">
    <source>
        <dbReference type="Proteomes" id="UP000001817"/>
    </source>
</evidence>
<dbReference type="Pfam" id="PF15594">
    <property type="entry name" value="Imm50"/>
    <property type="match status" value="1"/>
</dbReference>
<name>Q13JI6_PARXL</name>
<dbReference type="AlphaFoldDB" id="Q13JI6"/>
<dbReference type="EMBL" id="CP000271">
    <property type="protein sequence ID" value="ABE35753.1"/>
    <property type="molecule type" value="Genomic_DNA"/>
</dbReference>
<evidence type="ECO:0000313" key="1">
    <source>
        <dbReference type="EMBL" id="ABE35753.1"/>
    </source>
</evidence>
<dbReference type="InterPro" id="IPR028957">
    <property type="entry name" value="Imm50"/>
</dbReference>
<dbReference type="Proteomes" id="UP000001817">
    <property type="component" value="Chromosome 2"/>
</dbReference>